<evidence type="ECO:0000313" key="4">
    <source>
        <dbReference type="Proteomes" id="UP001499843"/>
    </source>
</evidence>
<protein>
    <recommendedName>
        <fullName evidence="2">DUF559 domain-containing protein</fullName>
    </recommendedName>
</protein>
<name>A0ABP5PNK4_9ACTN</name>
<proteinExistence type="predicted"/>
<dbReference type="Proteomes" id="UP001499843">
    <property type="component" value="Unassembled WGS sequence"/>
</dbReference>
<keyword evidence="4" id="KW-1185">Reference proteome</keyword>
<dbReference type="InterPro" id="IPR011335">
    <property type="entry name" value="Restrct_endonuc-II-like"/>
</dbReference>
<dbReference type="SUPFAM" id="SSF52980">
    <property type="entry name" value="Restriction endonuclease-like"/>
    <property type="match status" value="1"/>
</dbReference>
<dbReference type="RefSeq" id="WP_344488506.1">
    <property type="nucleotide sequence ID" value="NZ_BAAAQX010000031.1"/>
</dbReference>
<reference evidence="4" key="1">
    <citation type="journal article" date="2019" name="Int. J. Syst. Evol. Microbiol.">
        <title>The Global Catalogue of Microorganisms (GCM) 10K type strain sequencing project: providing services to taxonomists for standard genome sequencing and annotation.</title>
        <authorList>
            <consortium name="The Broad Institute Genomics Platform"/>
            <consortium name="The Broad Institute Genome Sequencing Center for Infectious Disease"/>
            <person name="Wu L."/>
            <person name="Ma J."/>
        </authorList>
    </citation>
    <scope>NUCLEOTIDE SEQUENCE [LARGE SCALE GENOMIC DNA]</scope>
    <source>
        <strain evidence="4">JCM 16114</strain>
    </source>
</reference>
<evidence type="ECO:0000313" key="3">
    <source>
        <dbReference type="EMBL" id="GAA2213256.1"/>
    </source>
</evidence>
<dbReference type="Gene3D" id="3.40.960.10">
    <property type="entry name" value="VSR Endonuclease"/>
    <property type="match status" value="1"/>
</dbReference>
<dbReference type="EMBL" id="BAAAQX010000031">
    <property type="protein sequence ID" value="GAA2213256.1"/>
    <property type="molecule type" value="Genomic_DNA"/>
</dbReference>
<dbReference type="InterPro" id="IPR007569">
    <property type="entry name" value="DUF559"/>
</dbReference>
<gene>
    <name evidence="3" type="ORF">GCM10009850_087180</name>
</gene>
<dbReference type="Pfam" id="PF04480">
    <property type="entry name" value="DUF559"/>
    <property type="match status" value="1"/>
</dbReference>
<accession>A0ABP5PNK4</accession>
<organism evidence="3 4">
    <name type="scientific">Nonomuraea monospora</name>
    <dbReference type="NCBI Taxonomy" id="568818"/>
    <lineage>
        <taxon>Bacteria</taxon>
        <taxon>Bacillati</taxon>
        <taxon>Actinomycetota</taxon>
        <taxon>Actinomycetes</taxon>
        <taxon>Streptosporangiales</taxon>
        <taxon>Streptosporangiaceae</taxon>
        <taxon>Nonomuraea</taxon>
    </lineage>
</organism>
<evidence type="ECO:0000256" key="1">
    <source>
        <dbReference type="SAM" id="MobiDB-lite"/>
    </source>
</evidence>
<evidence type="ECO:0000259" key="2">
    <source>
        <dbReference type="Pfam" id="PF04480"/>
    </source>
</evidence>
<feature type="domain" description="DUF559" evidence="2">
    <location>
        <begin position="166"/>
        <end position="228"/>
    </location>
</feature>
<feature type="region of interest" description="Disordered" evidence="1">
    <location>
        <begin position="260"/>
        <end position="281"/>
    </location>
</feature>
<comment type="caution">
    <text evidence="3">The sequence shown here is derived from an EMBL/GenBank/DDBJ whole genome shotgun (WGS) entry which is preliminary data.</text>
</comment>
<sequence>MERARTITRAAPQATISRQTAAHIWGIKTVPTSEDDWPVELTAPTHLAIPGCVTYVVPLPAEDITEHRGIRLTTMERTALDCARWLPRMEAVAVLDQFARRGVDLEALWYRPLNTWALRETLSLADRGAASPRESWLRVILVDGGLPRPTTQIRVELDEDRFAYLDLGWEEFKVAVEYDGQAHHTSPADQQHDADRREELRRRGWRVIAVRRDVIPGQIADLLHHVASALIERGWSPGPQGTVRILSRIRAARRSRRYRLPRPPARAPHPYGHGHGTVTGATPVRARHRYGRDTGTGATPVRARHRYGYGTKPPHPAPLSAAPWRRTRADIGVAPGTPAPARGTGADVGTLSSDAGAPTGTWHSALALAPGTDTQRQPLAPAPAPARGTGANVGTLELRAGTSATSGTPGYGWRWRRC</sequence>